<evidence type="ECO:0000256" key="5">
    <source>
        <dbReference type="ARBA" id="ARBA00023163"/>
    </source>
</evidence>
<dbReference type="InterPro" id="IPR013249">
    <property type="entry name" value="RNA_pol_sigma70_r4_t2"/>
</dbReference>
<dbReference type="InterPro" id="IPR007627">
    <property type="entry name" value="RNA_pol_sigma70_r2"/>
</dbReference>
<evidence type="ECO:0000256" key="3">
    <source>
        <dbReference type="ARBA" id="ARBA00023082"/>
    </source>
</evidence>
<dbReference type="PANTHER" id="PTHR43133:SF8">
    <property type="entry name" value="RNA POLYMERASE SIGMA FACTOR HI_1459-RELATED"/>
    <property type="match status" value="1"/>
</dbReference>
<keyword evidence="5" id="KW-0804">Transcription</keyword>
<gene>
    <name evidence="8" type="ORF">ACFFJH_14235</name>
</gene>
<evidence type="ECO:0000256" key="1">
    <source>
        <dbReference type="ARBA" id="ARBA00010641"/>
    </source>
</evidence>
<dbReference type="InterPro" id="IPR039425">
    <property type="entry name" value="RNA_pol_sigma-70-like"/>
</dbReference>
<keyword evidence="4" id="KW-0238">DNA-binding</keyword>
<dbReference type="InterPro" id="IPR013325">
    <property type="entry name" value="RNA_pol_sigma_r2"/>
</dbReference>
<dbReference type="Proteomes" id="UP001589844">
    <property type="component" value="Unassembled WGS sequence"/>
</dbReference>
<dbReference type="RefSeq" id="WP_390213522.1">
    <property type="nucleotide sequence ID" value="NZ_JBHLXJ010000015.1"/>
</dbReference>
<keyword evidence="2" id="KW-0805">Transcription regulation</keyword>
<protein>
    <submittedName>
        <fullName evidence="8">Sigma-70 family RNA polymerase sigma factor</fullName>
    </submittedName>
</protein>
<sequence length="199" mass="22587">MSKHLTSAISLNVHQQLIALRPQLLRFARQRISDEAVAEDTVQETLLAVLEHPDRYAGKSSLSTYVISILKFKIIDDFRRKLRSASYTSNWSEEDLSDTPNMYAEQESFSKIRYGITQSSLCSPSNPLVELEQKNFFTQLEIALHDLPSKSARAFTLSDCMELESAEICEELGITKNNLMVSVHRARQALRSALVHLQN</sequence>
<comment type="similarity">
    <text evidence="1">Belongs to the sigma-70 factor family. ECF subfamily.</text>
</comment>
<dbReference type="InterPro" id="IPR014284">
    <property type="entry name" value="RNA_pol_sigma-70_dom"/>
</dbReference>
<proteinExistence type="inferred from homology"/>
<evidence type="ECO:0000256" key="4">
    <source>
        <dbReference type="ARBA" id="ARBA00023125"/>
    </source>
</evidence>
<dbReference type="SUPFAM" id="SSF88946">
    <property type="entry name" value="Sigma2 domain of RNA polymerase sigma factors"/>
    <property type="match status" value="1"/>
</dbReference>
<evidence type="ECO:0000313" key="9">
    <source>
        <dbReference type="Proteomes" id="UP001589844"/>
    </source>
</evidence>
<dbReference type="InterPro" id="IPR036388">
    <property type="entry name" value="WH-like_DNA-bd_sf"/>
</dbReference>
<dbReference type="NCBIfam" id="TIGR02937">
    <property type="entry name" value="sigma70-ECF"/>
    <property type="match status" value="1"/>
</dbReference>
<dbReference type="Gene3D" id="1.10.1740.10">
    <property type="match status" value="1"/>
</dbReference>
<dbReference type="PANTHER" id="PTHR43133">
    <property type="entry name" value="RNA POLYMERASE ECF-TYPE SIGMA FACTO"/>
    <property type="match status" value="1"/>
</dbReference>
<dbReference type="EMBL" id="JBHLXJ010000015">
    <property type="protein sequence ID" value="MFC0350972.1"/>
    <property type="molecule type" value="Genomic_DNA"/>
</dbReference>
<dbReference type="SUPFAM" id="SSF88659">
    <property type="entry name" value="Sigma3 and sigma4 domains of RNA polymerase sigma factors"/>
    <property type="match status" value="1"/>
</dbReference>
<organism evidence="8 9">
    <name type="scientific">Undibacterium danionis</name>
    <dbReference type="NCBI Taxonomy" id="1812100"/>
    <lineage>
        <taxon>Bacteria</taxon>
        <taxon>Pseudomonadati</taxon>
        <taxon>Pseudomonadota</taxon>
        <taxon>Betaproteobacteria</taxon>
        <taxon>Burkholderiales</taxon>
        <taxon>Oxalobacteraceae</taxon>
        <taxon>Undibacterium</taxon>
    </lineage>
</organism>
<feature type="domain" description="RNA polymerase sigma factor 70 region 4 type 2" evidence="7">
    <location>
        <begin position="143"/>
        <end position="190"/>
    </location>
</feature>
<keyword evidence="3" id="KW-0731">Sigma factor</keyword>
<reference evidence="8 9" key="1">
    <citation type="submission" date="2024-09" db="EMBL/GenBank/DDBJ databases">
        <authorList>
            <person name="Sun Q."/>
            <person name="Mori K."/>
        </authorList>
    </citation>
    <scope>NUCLEOTIDE SEQUENCE [LARGE SCALE GENOMIC DNA]</scope>
    <source>
        <strain evidence="8 9">CCM 8677</strain>
    </source>
</reference>
<evidence type="ECO:0000313" key="8">
    <source>
        <dbReference type="EMBL" id="MFC0350972.1"/>
    </source>
</evidence>
<keyword evidence="9" id="KW-1185">Reference proteome</keyword>
<dbReference type="Pfam" id="PF04542">
    <property type="entry name" value="Sigma70_r2"/>
    <property type="match status" value="1"/>
</dbReference>
<accession>A0ABV6IGL4</accession>
<dbReference type="InterPro" id="IPR013324">
    <property type="entry name" value="RNA_pol_sigma_r3/r4-like"/>
</dbReference>
<evidence type="ECO:0000256" key="2">
    <source>
        <dbReference type="ARBA" id="ARBA00023015"/>
    </source>
</evidence>
<evidence type="ECO:0000259" key="7">
    <source>
        <dbReference type="Pfam" id="PF08281"/>
    </source>
</evidence>
<dbReference type="Gene3D" id="1.10.10.10">
    <property type="entry name" value="Winged helix-like DNA-binding domain superfamily/Winged helix DNA-binding domain"/>
    <property type="match status" value="1"/>
</dbReference>
<evidence type="ECO:0000259" key="6">
    <source>
        <dbReference type="Pfam" id="PF04542"/>
    </source>
</evidence>
<name>A0ABV6IGL4_9BURK</name>
<dbReference type="Pfam" id="PF08281">
    <property type="entry name" value="Sigma70_r4_2"/>
    <property type="match status" value="1"/>
</dbReference>
<feature type="domain" description="RNA polymerase sigma-70 region 2" evidence="6">
    <location>
        <begin position="20"/>
        <end position="81"/>
    </location>
</feature>
<comment type="caution">
    <text evidence="8">The sequence shown here is derived from an EMBL/GenBank/DDBJ whole genome shotgun (WGS) entry which is preliminary data.</text>
</comment>